<gene>
    <name evidence="3" type="ORF">GMORB2_7084</name>
</gene>
<dbReference type="RefSeq" id="XP_035321429.1">
    <property type="nucleotide sequence ID" value="XM_035469049.1"/>
</dbReference>
<comment type="similarity">
    <text evidence="1">Belongs to the methyltransferase superfamily. LaeA methyltransferase family.</text>
</comment>
<evidence type="ECO:0000313" key="4">
    <source>
        <dbReference type="Proteomes" id="UP000749293"/>
    </source>
</evidence>
<dbReference type="CDD" id="cd02440">
    <property type="entry name" value="AdoMet_MTases"/>
    <property type="match status" value="1"/>
</dbReference>
<feature type="region of interest" description="Disordered" evidence="2">
    <location>
        <begin position="1"/>
        <end position="23"/>
    </location>
</feature>
<evidence type="ECO:0000256" key="2">
    <source>
        <dbReference type="SAM" id="MobiDB-lite"/>
    </source>
</evidence>
<evidence type="ECO:0000313" key="3">
    <source>
        <dbReference type="EMBL" id="KAF4122777.1"/>
    </source>
</evidence>
<proteinExistence type="inferred from homology"/>
<dbReference type="GO" id="GO:0008168">
    <property type="term" value="F:methyltransferase activity"/>
    <property type="evidence" value="ECO:0007669"/>
    <property type="project" value="UniProtKB-KW"/>
</dbReference>
<organism evidence="3 4">
    <name type="scientific">Geosmithia morbida</name>
    <dbReference type="NCBI Taxonomy" id="1094350"/>
    <lineage>
        <taxon>Eukaryota</taxon>
        <taxon>Fungi</taxon>
        <taxon>Dikarya</taxon>
        <taxon>Ascomycota</taxon>
        <taxon>Pezizomycotina</taxon>
        <taxon>Sordariomycetes</taxon>
        <taxon>Hypocreomycetidae</taxon>
        <taxon>Hypocreales</taxon>
        <taxon>Bionectriaceae</taxon>
        <taxon>Geosmithia</taxon>
    </lineage>
</organism>
<keyword evidence="3" id="KW-0808">Transferase</keyword>
<dbReference type="GO" id="GO:0032259">
    <property type="term" value="P:methylation"/>
    <property type="evidence" value="ECO:0007669"/>
    <property type="project" value="UniProtKB-KW"/>
</dbReference>
<name>A0A9P5D1I2_9HYPO</name>
<dbReference type="AlphaFoldDB" id="A0A9P5D1I2"/>
<dbReference type="OrthoDB" id="2013972at2759"/>
<protein>
    <submittedName>
        <fullName evidence="3">Methyltransferase domain</fullName>
    </submittedName>
</protein>
<reference evidence="3" key="1">
    <citation type="submission" date="2020-03" db="EMBL/GenBank/DDBJ databases">
        <title>Site-based positive gene gene selection in Geosmithia morbida across the United States reveals a broad range of putative effectors and factors for local host and environmental adapation.</title>
        <authorList>
            <person name="Onufrak A."/>
            <person name="Murdoch R.W."/>
            <person name="Gazis R."/>
            <person name="Huff M."/>
            <person name="Staton M."/>
            <person name="Klingeman W."/>
            <person name="Hadziabdic D."/>
        </authorList>
    </citation>
    <scope>NUCLEOTIDE SEQUENCE</scope>
    <source>
        <strain evidence="3">1262</strain>
    </source>
</reference>
<dbReference type="InterPro" id="IPR029063">
    <property type="entry name" value="SAM-dependent_MTases_sf"/>
</dbReference>
<dbReference type="PANTHER" id="PTHR43591">
    <property type="entry name" value="METHYLTRANSFERASE"/>
    <property type="match status" value="1"/>
</dbReference>
<dbReference type="PANTHER" id="PTHR43591:SF10">
    <property type="entry name" value="ABC TRANSMEMBRANE TYPE-1 DOMAIN-CONTAINING PROTEIN-RELATED"/>
    <property type="match status" value="1"/>
</dbReference>
<dbReference type="EMBL" id="JAANYQ010000008">
    <property type="protein sequence ID" value="KAF4122777.1"/>
    <property type="molecule type" value="Genomic_DNA"/>
</dbReference>
<keyword evidence="3" id="KW-0489">Methyltransferase</keyword>
<dbReference type="Gene3D" id="3.40.50.150">
    <property type="entry name" value="Vaccinia Virus protein VP39"/>
    <property type="match status" value="1"/>
</dbReference>
<sequence>MPDSKSLDDPRKPSSSSTSGSLIAVGTSTDVAVIQSIEKGEFDDPVDEDTRSLTDSIRQHIVDGGLRYHAYHAGKYAFPNDETEQNREDLKHNLTVYLCDGEFFYAPLHKELEAGIEVLDLGTGTGKWCIDLADLYPESTFHGMDLSPIQPDWIPENVSFVVDDIEHEAGWTYPDNHFDFIHIRHTLHAVRDRPELWSRIFRHLKPGGWFEIQEFHYKAACDDSSCDGPYAWRDFLTYLEMGLAALGSEVHGIARCQDELIEAGFESVKVKSLKCPVGPWAKKKKLQECGHILRDVCLWGLNGLARKPFRDGLGWTNVQIEMFLVDVRKALTEESRGLPVFHTYFPFDSVFGRKPLDAA</sequence>
<dbReference type="Pfam" id="PF13489">
    <property type="entry name" value="Methyltransf_23"/>
    <property type="match status" value="1"/>
</dbReference>
<keyword evidence="4" id="KW-1185">Reference proteome</keyword>
<dbReference type="SUPFAM" id="SSF53335">
    <property type="entry name" value="S-adenosyl-L-methionine-dependent methyltransferases"/>
    <property type="match status" value="1"/>
</dbReference>
<dbReference type="Proteomes" id="UP000749293">
    <property type="component" value="Unassembled WGS sequence"/>
</dbReference>
<feature type="compositionally biased region" description="Basic and acidic residues" evidence="2">
    <location>
        <begin position="1"/>
        <end position="12"/>
    </location>
</feature>
<evidence type="ECO:0000256" key="1">
    <source>
        <dbReference type="ARBA" id="ARBA00038158"/>
    </source>
</evidence>
<comment type="caution">
    <text evidence="3">The sequence shown here is derived from an EMBL/GenBank/DDBJ whole genome shotgun (WGS) entry which is preliminary data.</text>
</comment>
<dbReference type="GeneID" id="55973307"/>
<accession>A0A9P5D1I2</accession>